<accession>A0ABV5GN50</accession>
<protein>
    <submittedName>
        <fullName evidence="1">Uncharacterized protein</fullName>
    </submittedName>
</protein>
<comment type="caution">
    <text evidence="1">The sequence shown here is derived from an EMBL/GenBank/DDBJ whole genome shotgun (WGS) entry which is preliminary data.</text>
</comment>
<sequence>MSNTIVYSAFFKAVQESISNGTFAKLTLAKTVGKPELQNIYVRMHLEEKVLKTALTFKIYNGVKEEIVKLSEVDAIESDLTPHLMNPFFSALLFTTEADITMKINKKRVASIIEQPPTFKNVDPILLEFLNL</sequence>
<dbReference type="Proteomes" id="UP001589607">
    <property type="component" value="Unassembled WGS sequence"/>
</dbReference>
<reference evidence="1 2" key="1">
    <citation type="submission" date="2024-09" db="EMBL/GenBank/DDBJ databases">
        <authorList>
            <person name="Sun Q."/>
            <person name="Mori K."/>
        </authorList>
    </citation>
    <scope>NUCLEOTIDE SEQUENCE [LARGE SCALE GENOMIC DNA]</scope>
    <source>
        <strain evidence="1 2">CECT 7955</strain>
    </source>
</reference>
<evidence type="ECO:0000313" key="2">
    <source>
        <dbReference type="Proteomes" id="UP001589607"/>
    </source>
</evidence>
<organism evidence="1 2">
    <name type="scientific">Flavobacterium jumunjinense</name>
    <dbReference type="NCBI Taxonomy" id="998845"/>
    <lineage>
        <taxon>Bacteria</taxon>
        <taxon>Pseudomonadati</taxon>
        <taxon>Bacteroidota</taxon>
        <taxon>Flavobacteriia</taxon>
        <taxon>Flavobacteriales</taxon>
        <taxon>Flavobacteriaceae</taxon>
        <taxon>Flavobacterium</taxon>
    </lineage>
</organism>
<dbReference type="RefSeq" id="WP_236456769.1">
    <property type="nucleotide sequence ID" value="NZ_CBCSGE010000018.1"/>
</dbReference>
<name>A0ABV5GN50_9FLAO</name>
<dbReference type="EMBL" id="JBHMEY010000020">
    <property type="protein sequence ID" value="MFB9096802.1"/>
    <property type="molecule type" value="Genomic_DNA"/>
</dbReference>
<proteinExistence type="predicted"/>
<gene>
    <name evidence="1" type="ORF">ACFFVF_09765</name>
</gene>
<evidence type="ECO:0000313" key="1">
    <source>
        <dbReference type="EMBL" id="MFB9096802.1"/>
    </source>
</evidence>
<keyword evidence="2" id="KW-1185">Reference proteome</keyword>